<gene>
    <name evidence="1" type="ORF">SAMN05421833_15112</name>
</gene>
<evidence type="ECO:0000313" key="1">
    <source>
        <dbReference type="EMBL" id="SIS24398.1"/>
    </source>
</evidence>
<dbReference type="Proteomes" id="UP000186096">
    <property type="component" value="Unassembled WGS sequence"/>
</dbReference>
<reference evidence="2" key="1">
    <citation type="submission" date="2017-01" db="EMBL/GenBank/DDBJ databases">
        <authorList>
            <person name="Varghese N."/>
            <person name="Submissions S."/>
        </authorList>
    </citation>
    <scope>NUCLEOTIDE SEQUENCE [LARGE SCALE GENOMIC DNA]</scope>
    <source>
        <strain evidence="2">ATCC 12950</strain>
    </source>
</reference>
<protein>
    <submittedName>
        <fullName evidence="1">Uncharacterized protein</fullName>
    </submittedName>
</protein>
<proteinExistence type="predicted"/>
<name>A0A1N7HIA0_9ACTN</name>
<keyword evidence="2" id="KW-1185">Reference proteome</keyword>
<accession>A0A1N7HIA0</accession>
<sequence>MVRDTVDDIAGQCGQTVHVVVTCTNRKRGVAPEQLRVRSLDTGGVDERCEEWVQRLSAASAARSASDMYAGEHWLIARRLAEIAGDDANLWVCSAGYGLIKVDARIAPYAATFAVGHEDSVAPDTGGARRWWERLATWDGPQAGQPRSFSALARRDPDAAIVAVLSEPYLRACATDLREAASTLTSKDSLSIIGPGGRSAEVDEFVIPVTAALTSVLGGSLLSLNARAAAHVLEACRASGEPVRRSLLTKLMADATAAAPQTAPKAPGIRMTDDEVRTFIRKHLVYGPTSATALLRELRSSGRSCEQARFRELFLAEARSDGGWR</sequence>
<evidence type="ECO:0000313" key="2">
    <source>
        <dbReference type="Proteomes" id="UP000186096"/>
    </source>
</evidence>
<organism evidence="1 2">
    <name type="scientific">Microbispora rosea</name>
    <dbReference type="NCBI Taxonomy" id="58117"/>
    <lineage>
        <taxon>Bacteria</taxon>
        <taxon>Bacillati</taxon>
        <taxon>Actinomycetota</taxon>
        <taxon>Actinomycetes</taxon>
        <taxon>Streptosporangiales</taxon>
        <taxon>Streptosporangiaceae</taxon>
        <taxon>Microbispora</taxon>
    </lineage>
</organism>
<dbReference type="AlphaFoldDB" id="A0A1N7HIA0"/>
<dbReference type="STRING" id="58117.SAMN05421833_15112"/>
<dbReference type="EMBL" id="FTNI01000051">
    <property type="protein sequence ID" value="SIS24398.1"/>
    <property type="molecule type" value="Genomic_DNA"/>
</dbReference>